<organism evidence="1 2">
    <name type="scientific">Necator americanus</name>
    <name type="common">Human hookworm</name>
    <dbReference type="NCBI Taxonomy" id="51031"/>
    <lineage>
        <taxon>Eukaryota</taxon>
        <taxon>Metazoa</taxon>
        <taxon>Ecdysozoa</taxon>
        <taxon>Nematoda</taxon>
        <taxon>Chromadorea</taxon>
        <taxon>Rhabditida</taxon>
        <taxon>Rhabditina</taxon>
        <taxon>Rhabditomorpha</taxon>
        <taxon>Strongyloidea</taxon>
        <taxon>Ancylostomatidae</taxon>
        <taxon>Bunostominae</taxon>
        <taxon>Necator</taxon>
    </lineage>
</organism>
<reference evidence="1 2" key="1">
    <citation type="submission" date="2023-08" db="EMBL/GenBank/DDBJ databases">
        <title>A Necator americanus chromosomal reference genome.</title>
        <authorList>
            <person name="Ilik V."/>
            <person name="Petrzelkova K.J."/>
            <person name="Pardy F."/>
            <person name="Fuh T."/>
            <person name="Niatou-Singa F.S."/>
            <person name="Gouil Q."/>
            <person name="Baker L."/>
            <person name="Ritchie M.E."/>
            <person name="Jex A.R."/>
            <person name="Gazzola D."/>
            <person name="Li H."/>
            <person name="Toshio Fujiwara R."/>
            <person name="Zhan B."/>
            <person name="Aroian R.V."/>
            <person name="Pafco B."/>
            <person name="Schwarz E.M."/>
        </authorList>
    </citation>
    <scope>NUCLEOTIDE SEQUENCE [LARGE SCALE GENOMIC DNA]</scope>
    <source>
        <strain evidence="1 2">Aroian</strain>
        <tissue evidence="1">Whole animal</tissue>
    </source>
</reference>
<dbReference type="EMBL" id="JAVFWL010000001">
    <property type="protein sequence ID" value="KAK6727528.1"/>
    <property type="molecule type" value="Genomic_DNA"/>
</dbReference>
<protein>
    <submittedName>
        <fullName evidence="1">Uncharacterized protein</fullName>
    </submittedName>
</protein>
<sequence>MSSDAANILQKEETHVRTANQMQYMALWLKMRTTLVVLSCVLFLRMQCAIVKEVSDGDNIVHRLKRAVVIAPPRPPVVGRPPPPIVPPPRPPIVRPPRPPVVVKPPPPVFVAPPRRPALYAG</sequence>
<evidence type="ECO:0000313" key="2">
    <source>
        <dbReference type="Proteomes" id="UP001303046"/>
    </source>
</evidence>
<proteinExistence type="predicted"/>
<gene>
    <name evidence="1" type="primary">Necator_chrI.g1424</name>
    <name evidence="1" type="ORF">RB195_005298</name>
</gene>
<keyword evidence="2" id="KW-1185">Reference proteome</keyword>
<comment type="caution">
    <text evidence="1">The sequence shown here is derived from an EMBL/GenBank/DDBJ whole genome shotgun (WGS) entry which is preliminary data.</text>
</comment>
<accession>A0ABR1BM59</accession>
<evidence type="ECO:0000313" key="1">
    <source>
        <dbReference type="EMBL" id="KAK6727528.1"/>
    </source>
</evidence>
<dbReference type="Proteomes" id="UP001303046">
    <property type="component" value="Unassembled WGS sequence"/>
</dbReference>
<name>A0ABR1BM59_NECAM</name>